<keyword evidence="5" id="KW-0677">Repeat</keyword>
<dbReference type="PANTHER" id="PTHR31893">
    <property type="entry name" value="TRANSMEMBRANE PROTEIN 151 HOMOLOG"/>
    <property type="match status" value="1"/>
</dbReference>
<gene>
    <name evidence="12" type="ORF">KC01_LOCUS6731</name>
</gene>
<dbReference type="InterPro" id="IPR026767">
    <property type="entry name" value="Tmem151"/>
</dbReference>
<dbReference type="SMART" id="SM00364">
    <property type="entry name" value="LRR_BAC"/>
    <property type="match status" value="5"/>
</dbReference>
<dbReference type="Gene3D" id="3.80.10.10">
    <property type="entry name" value="Ribonuclease Inhibitor"/>
    <property type="match status" value="2"/>
</dbReference>
<feature type="domain" description="PIF1/LRR1 pleckstrin homology" evidence="11">
    <location>
        <begin position="518"/>
        <end position="639"/>
    </location>
</feature>
<dbReference type="PANTHER" id="PTHR31893:SF2">
    <property type="entry name" value="TRANSMEMBRANE PROTEIN 151B"/>
    <property type="match status" value="1"/>
</dbReference>
<dbReference type="SUPFAM" id="SSF52058">
    <property type="entry name" value="L domain-like"/>
    <property type="match status" value="1"/>
</dbReference>
<accession>A0AAV2JGF1</accession>
<evidence type="ECO:0000256" key="9">
    <source>
        <dbReference type="SAM" id="MobiDB-lite"/>
    </source>
</evidence>
<evidence type="ECO:0000313" key="13">
    <source>
        <dbReference type="Proteomes" id="UP001497482"/>
    </source>
</evidence>
<evidence type="ECO:0000256" key="10">
    <source>
        <dbReference type="SAM" id="Phobius"/>
    </source>
</evidence>
<dbReference type="EMBL" id="OZ035834">
    <property type="protein sequence ID" value="CAL1575092.1"/>
    <property type="molecule type" value="Genomic_DNA"/>
</dbReference>
<keyword evidence="6 10" id="KW-1133">Transmembrane helix</keyword>
<protein>
    <recommendedName>
        <fullName evidence="11">PIF1/LRR1 pleckstrin homology domain-containing protein</fullName>
    </recommendedName>
</protein>
<feature type="transmembrane region" description="Helical" evidence="10">
    <location>
        <begin position="57"/>
        <end position="75"/>
    </location>
</feature>
<keyword evidence="13" id="KW-1185">Reference proteome</keyword>
<dbReference type="AlphaFoldDB" id="A0AAV2JGF1"/>
<organism evidence="12 13">
    <name type="scientific">Knipowitschia caucasica</name>
    <name type="common">Caucasian dwarf goby</name>
    <name type="synonym">Pomatoschistus caucasicus</name>
    <dbReference type="NCBI Taxonomy" id="637954"/>
    <lineage>
        <taxon>Eukaryota</taxon>
        <taxon>Metazoa</taxon>
        <taxon>Chordata</taxon>
        <taxon>Craniata</taxon>
        <taxon>Vertebrata</taxon>
        <taxon>Euteleostomi</taxon>
        <taxon>Actinopterygii</taxon>
        <taxon>Neopterygii</taxon>
        <taxon>Teleostei</taxon>
        <taxon>Neoteleostei</taxon>
        <taxon>Acanthomorphata</taxon>
        <taxon>Gobiaria</taxon>
        <taxon>Gobiiformes</taxon>
        <taxon>Gobioidei</taxon>
        <taxon>Gobiidae</taxon>
        <taxon>Gobiinae</taxon>
        <taxon>Knipowitschia</taxon>
    </lineage>
</organism>
<evidence type="ECO:0000256" key="4">
    <source>
        <dbReference type="ARBA" id="ARBA00022692"/>
    </source>
</evidence>
<keyword evidence="8" id="KW-0539">Nucleus</keyword>
<dbReference type="InterPro" id="IPR003591">
    <property type="entry name" value="Leu-rich_rpt_typical-subtyp"/>
</dbReference>
<evidence type="ECO:0000256" key="5">
    <source>
        <dbReference type="ARBA" id="ARBA00022737"/>
    </source>
</evidence>
<dbReference type="Pfam" id="PF14857">
    <property type="entry name" value="TMEM151"/>
    <property type="match status" value="2"/>
</dbReference>
<evidence type="ECO:0000256" key="3">
    <source>
        <dbReference type="ARBA" id="ARBA00022614"/>
    </source>
</evidence>
<dbReference type="FunFam" id="3.80.10.10:FF:001222">
    <property type="entry name" value="Leucine rich repeat protein 1"/>
    <property type="match status" value="1"/>
</dbReference>
<keyword evidence="4 10" id="KW-0812">Transmembrane</keyword>
<dbReference type="Proteomes" id="UP001497482">
    <property type="component" value="Chromosome 12"/>
</dbReference>
<evidence type="ECO:0000256" key="6">
    <source>
        <dbReference type="ARBA" id="ARBA00022989"/>
    </source>
</evidence>
<name>A0AAV2JGF1_KNICA</name>
<feature type="compositionally biased region" description="Polar residues" evidence="9">
    <location>
        <begin position="1"/>
        <end position="17"/>
    </location>
</feature>
<dbReference type="PROSITE" id="PS51450">
    <property type="entry name" value="LRR"/>
    <property type="match status" value="3"/>
</dbReference>
<comment type="similarity">
    <text evidence="2">Belongs to the TMEM151 family.</text>
</comment>
<evidence type="ECO:0000256" key="7">
    <source>
        <dbReference type="ARBA" id="ARBA00023136"/>
    </source>
</evidence>
<evidence type="ECO:0000256" key="8">
    <source>
        <dbReference type="ARBA" id="ARBA00023242"/>
    </source>
</evidence>
<evidence type="ECO:0000256" key="1">
    <source>
        <dbReference type="ARBA" id="ARBA00004141"/>
    </source>
</evidence>
<dbReference type="GO" id="GO:0016020">
    <property type="term" value="C:membrane"/>
    <property type="evidence" value="ECO:0007669"/>
    <property type="project" value="UniProtKB-SubCell"/>
</dbReference>
<dbReference type="Pfam" id="PF00560">
    <property type="entry name" value="LRR_1"/>
    <property type="match status" value="1"/>
</dbReference>
<dbReference type="SMART" id="SM00369">
    <property type="entry name" value="LRR_TYP"/>
    <property type="match status" value="5"/>
</dbReference>
<dbReference type="InterPro" id="IPR032675">
    <property type="entry name" value="LRR_dom_sf"/>
</dbReference>
<reference evidence="12 13" key="1">
    <citation type="submission" date="2024-04" db="EMBL/GenBank/DDBJ databases">
        <authorList>
            <person name="Waldvogel A.-M."/>
            <person name="Schoenle A."/>
        </authorList>
    </citation>
    <scope>NUCLEOTIDE SEQUENCE [LARGE SCALE GENOMIC DNA]</scope>
</reference>
<comment type="subcellular location">
    <subcellularLocation>
        <location evidence="1">Membrane</location>
        <topology evidence="1">Multi-pass membrane protein</topology>
    </subcellularLocation>
</comment>
<evidence type="ECO:0000259" key="11">
    <source>
        <dbReference type="Pfam" id="PF25344"/>
    </source>
</evidence>
<keyword evidence="3" id="KW-0433">Leucine-rich repeat</keyword>
<evidence type="ECO:0000256" key="2">
    <source>
        <dbReference type="ARBA" id="ARBA00009583"/>
    </source>
</evidence>
<sequence>MSGPNSESVEATASTAPSEDGTGGRQVTGAGDVPEEQRPEQQSLGACMCREDHWRCLILSLLMYSCLGTLAWCQLTTVTKIRFKSPFSPPLTAPLSSPLRGLAGVGFGGHSMIYHDSPCSEGYIYIPLALFAMLYVLYMVECWHCQSRSELQRKADIESIYERVLKMREAQPCIWWKAISYHFVRRTRQVTRYRSGDTYTTTQVYHERVNTHQAEGEFDYSRCGVKDVSCVLKGLEGHAATRLRFTKCFSFTETGPENEYLNQRARFFSEVEGLDDYMEAREGMQLKNVEFRENIMVYVNPDQMPWIEKLFGLDYTPSTQPNDQPIGNHSGCIIPRVDTLDSTEMEVHIRCNRQVIPSYSEAMLINASTTESISLQHTDYTSSSDYLLLDRCQTPASYGTLLTPDTCEPTPAQQEERQRRRTITSSCSSIFSRCGTLYLSHRSTNTSRFSLCRMYGSQRTLGFWRGRSSSLSEPWCESCQPSTSISPPSYRDAHFFPVLAEHSEGQEKLCHFYALAKMKLQCDVEVLNRQLPSFGMRGRGKGTRAVLSIGKHVDKTSQRSGVYMLICTAKDRAGSKYKLKDNIEKFFTWFVEEGKATVRLKEPAVDICLSKADPNSLKNFLSAARLADRGSETSSLPLSTLTPVRARDVEQPKKKLSILSKKDYPLTSNFPYSLEQLQVSWCKLTRVDMRMLSLKALRVLDLSSNHIKKLPATIGDLGCLSQLNLRNNHLESFSEALCLSTLQKTLQTLDLAHNRLRCLPPQFCQLRELVTLKVDDNRLDCLPFHVGRLSKLRFLSAAHNQLSVLPMDFRKLSLENLDLFGNPFIQPNPLDHTIKLTFPLSLQEIASRAVANQRIGFGPGLIPAHLCRDLEVAKSCSCGQVCISLYIQSSVSMNLHQVSHTVVLVDDMGGTDAPIQQYFCSLTCYSHFLDSSLQRAAR</sequence>
<keyword evidence="7 10" id="KW-0472">Membrane</keyword>
<dbReference type="Pfam" id="PF13855">
    <property type="entry name" value="LRR_8"/>
    <property type="match status" value="1"/>
</dbReference>
<dbReference type="Pfam" id="PF25344">
    <property type="entry name" value="PH_LRR1"/>
    <property type="match status" value="1"/>
</dbReference>
<dbReference type="InterPro" id="IPR057437">
    <property type="entry name" value="PIF1/LRR1_PH"/>
</dbReference>
<feature type="region of interest" description="Disordered" evidence="9">
    <location>
        <begin position="1"/>
        <end position="37"/>
    </location>
</feature>
<evidence type="ECO:0000313" key="12">
    <source>
        <dbReference type="EMBL" id="CAL1575092.1"/>
    </source>
</evidence>
<dbReference type="InterPro" id="IPR001611">
    <property type="entry name" value="Leu-rich_rpt"/>
</dbReference>
<proteinExistence type="inferred from homology"/>